<proteinExistence type="predicted"/>
<feature type="domain" description="DUF6531" evidence="2">
    <location>
        <begin position="242"/>
        <end position="316"/>
    </location>
</feature>
<evidence type="ECO:0000313" key="3">
    <source>
        <dbReference type="EMBL" id="SUI66212.1"/>
    </source>
</evidence>
<protein>
    <submittedName>
        <fullName evidence="3">Uncharacterized conserved protein</fullName>
    </submittedName>
</protein>
<evidence type="ECO:0000259" key="2">
    <source>
        <dbReference type="Pfam" id="PF20148"/>
    </source>
</evidence>
<dbReference type="CDD" id="cd14742">
    <property type="entry name" value="PAAR_RHS"/>
    <property type="match status" value="1"/>
</dbReference>
<dbReference type="AlphaFoldDB" id="A0A379ZQM3"/>
<feature type="transmembrane region" description="Helical" evidence="1">
    <location>
        <begin position="16"/>
        <end position="36"/>
    </location>
</feature>
<dbReference type="InterPro" id="IPR045351">
    <property type="entry name" value="DUF6531"/>
</dbReference>
<dbReference type="Gene3D" id="2.60.200.60">
    <property type="match status" value="1"/>
</dbReference>
<dbReference type="InterPro" id="IPR008727">
    <property type="entry name" value="PAAR_motif"/>
</dbReference>
<keyword evidence="1" id="KW-0812">Transmembrane</keyword>
<name>A0A379ZQM3_SERMA</name>
<reference evidence="3 4" key="1">
    <citation type="submission" date="2018-06" db="EMBL/GenBank/DDBJ databases">
        <authorList>
            <consortium name="Pathogen Informatics"/>
            <person name="Doyle S."/>
        </authorList>
    </citation>
    <scope>NUCLEOTIDE SEQUENCE [LARGE SCALE GENOMIC DNA]</scope>
    <source>
        <strain evidence="3 4">NCTC10211</strain>
    </source>
</reference>
<feature type="transmembrane region" description="Helical" evidence="1">
    <location>
        <begin position="42"/>
        <end position="67"/>
    </location>
</feature>
<dbReference type="EMBL" id="UGYK01000002">
    <property type="protein sequence ID" value="SUI66212.1"/>
    <property type="molecule type" value="Genomic_DNA"/>
</dbReference>
<gene>
    <name evidence="3" type="ORF">NCTC10211_04030</name>
</gene>
<keyword evidence="1" id="KW-0472">Membrane</keyword>
<dbReference type="Pfam" id="PF20148">
    <property type="entry name" value="DUF6531"/>
    <property type="match status" value="1"/>
</dbReference>
<evidence type="ECO:0000313" key="4">
    <source>
        <dbReference type="Proteomes" id="UP000254765"/>
    </source>
</evidence>
<sequence>MTEAARVGDTIGHSHALAGMIAGTLVGGLIAAAGALAAGALFVAGLAASCIGVGVLLIGASLAVGYLTGEAATAARDGIADAGAGSLTPKGNIVTGSPNVFINGKPAALATNSQVACSDDGPSMQMAQGSDKVSINGQPASRVGDKTNCDAQVMEGSPNVFIGGGTVTTLPIKPEVPDWLYKVSDLTLLFAGLVGGVGGAAGKLGALGKLLGKLPGINKLARIACRAGTLMTATAAVGIIARPVDIVSGQKFLDGEDDLDFVLPSRLPVAWQRYWRSGNPGDSVLGRGWNLFWESSLQPYQDGLVWRAPFRRLRRFPHGAARPQNLLRSRKMLADAQRRRQLAAV</sequence>
<dbReference type="Proteomes" id="UP000254765">
    <property type="component" value="Unassembled WGS sequence"/>
</dbReference>
<evidence type="ECO:0000256" key="1">
    <source>
        <dbReference type="SAM" id="Phobius"/>
    </source>
</evidence>
<organism evidence="3 4">
    <name type="scientific">Serratia marcescens</name>
    <dbReference type="NCBI Taxonomy" id="615"/>
    <lineage>
        <taxon>Bacteria</taxon>
        <taxon>Pseudomonadati</taxon>
        <taxon>Pseudomonadota</taxon>
        <taxon>Gammaproteobacteria</taxon>
        <taxon>Enterobacterales</taxon>
        <taxon>Yersiniaceae</taxon>
        <taxon>Serratia</taxon>
    </lineage>
</organism>
<dbReference type="Pfam" id="PF05488">
    <property type="entry name" value="PAAR_motif"/>
    <property type="match status" value="1"/>
</dbReference>
<accession>A0A379ZQM3</accession>
<keyword evidence="1" id="KW-1133">Transmembrane helix</keyword>